<gene>
    <name evidence="2" type="ORF">NA56DRAFT_707096</name>
</gene>
<keyword evidence="1" id="KW-0472">Membrane</keyword>
<dbReference type="OrthoDB" id="4768569at2759"/>
<name>A0A2J6PVL6_9HELO</name>
<proteinExistence type="predicted"/>
<evidence type="ECO:0000256" key="1">
    <source>
        <dbReference type="SAM" id="Phobius"/>
    </source>
</evidence>
<evidence type="ECO:0000313" key="3">
    <source>
        <dbReference type="Proteomes" id="UP000235672"/>
    </source>
</evidence>
<keyword evidence="1" id="KW-0812">Transmembrane</keyword>
<evidence type="ECO:0000313" key="2">
    <source>
        <dbReference type="EMBL" id="PMD18054.1"/>
    </source>
</evidence>
<accession>A0A2J6PVL6</accession>
<organism evidence="2 3">
    <name type="scientific">Hyaloscypha hepaticicola</name>
    <dbReference type="NCBI Taxonomy" id="2082293"/>
    <lineage>
        <taxon>Eukaryota</taxon>
        <taxon>Fungi</taxon>
        <taxon>Dikarya</taxon>
        <taxon>Ascomycota</taxon>
        <taxon>Pezizomycotina</taxon>
        <taxon>Leotiomycetes</taxon>
        <taxon>Helotiales</taxon>
        <taxon>Hyaloscyphaceae</taxon>
        <taxon>Hyaloscypha</taxon>
    </lineage>
</organism>
<feature type="transmembrane region" description="Helical" evidence="1">
    <location>
        <begin position="130"/>
        <end position="147"/>
    </location>
</feature>
<dbReference type="Proteomes" id="UP000235672">
    <property type="component" value="Unassembled WGS sequence"/>
</dbReference>
<protein>
    <submittedName>
        <fullName evidence="2">Uncharacterized protein</fullName>
    </submittedName>
</protein>
<feature type="transmembrane region" description="Helical" evidence="1">
    <location>
        <begin position="159"/>
        <end position="179"/>
    </location>
</feature>
<reference evidence="2 3" key="1">
    <citation type="submission" date="2016-05" db="EMBL/GenBank/DDBJ databases">
        <title>A degradative enzymes factory behind the ericoid mycorrhizal symbiosis.</title>
        <authorList>
            <consortium name="DOE Joint Genome Institute"/>
            <person name="Martino E."/>
            <person name="Morin E."/>
            <person name="Grelet G."/>
            <person name="Kuo A."/>
            <person name="Kohler A."/>
            <person name="Daghino S."/>
            <person name="Barry K."/>
            <person name="Choi C."/>
            <person name="Cichocki N."/>
            <person name="Clum A."/>
            <person name="Copeland A."/>
            <person name="Hainaut M."/>
            <person name="Haridas S."/>
            <person name="Labutti K."/>
            <person name="Lindquist E."/>
            <person name="Lipzen A."/>
            <person name="Khouja H.-R."/>
            <person name="Murat C."/>
            <person name="Ohm R."/>
            <person name="Olson A."/>
            <person name="Spatafora J."/>
            <person name="Veneault-Fourrey C."/>
            <person name="Henrissat B."/>
            <person name="Grigoriev I."/>
            <person name="Martin F."/>
            <person name="Perotto S."/>
        </authorList>
    </citation>
    <scope>NUCLEOTIDE SEQUENCE [LARGE SCALE GENOMIC DNA]</scope>
    <source>
        <strain evidence="2 3">UAMH 7357</strain>
    </source>
</reference>
<feature type="transmembrane region" description="Helical" evidence="1">
    <location>
        <begin position="185"/>
        <end position="204"/>
    </location>
</feature>
<keyword evidence="1" id="KW-1133">Transmembrane helix</keyword>
<dbReference type="EMBL" id="KZ613496">
    <property type="protein sequence ID" value="PMD18054.1"/>
    <property type="molecule type" value="Genomic_DNA"/>
</dbReference>
<sequence length="236" mass="26028">MVYIYWLLAGQPPQQGEPHIKSQCQASFMSQLSTEDVVTGTRALFLACQQNAYLVQTSGLSLSTGIAPREHSQPAGNFSWQPLLRWYAQHMPSVMKIASGVSVPDSGLQIQLSEVGSGHFEWILDPPPELMLFACLVLGCSISSFAYRRQDGDKYQTPIFILAIASATIFGIAMGVTANVIMLGVIPWALCLAMIGSVATHWLIRRCSRDRNIIYTEIHRSEQSEKEAPVPETQPC</sequence>
<keyword evidence="3" id="KW-1185">Reference proteome</keyword>
<dbReference type="AlphaFoldDB" id="A0A2J6PVL6"/>